<dbReference type="Proteomes" id="UP001234178">
    <property type="component" value="Unassembled WGS sequence"/>
</dbReference>
<dbReference type="EMBL" id="JAOYFB010000002">
    <property type="protein sequence ID" value="KAK4006670.1"/>
    <property type="molecule type" value="Genomic_DNA"/>
</dbReference>
<proteinExistence type="predicted"/>
<sequence>MIILAVTLTTKEKKIENVLEKNNFEYAECKITLCKNSDYQKVNCESDSMASSGRRRGAWHANIFTGRLTVEEL</sequence>
<comment type="caution">
    <text evidence="1">The sequence shown here is derived from an EMBL/GenBank/DDBJ whole genome shotgun (WGS) entry which is preliminary data.</text>
</comment>
<protein>
    <submittedName>
        <fullName evidence="1">Uncharacterized protein</fullName>
    </submittedName>
</protein>
<reference evidence="1 2" key="1">
    <citation type="journal article" date="2023" name="Nucleic Acids Res.">
        <title>The hologenome of Daphnia magna reveals possible DNA methylation and microbiome-mediated evolution of the host genome.</title>
        <authorList>
            <person name="Chaturvedi A."/>
            <person name="Li X."/>
            <person name="Dhandapani V."/>
            <person name="Marshall H."/>
            <person name="Kissane S."/>
            <person name="Cuenca-Cambronero M."/>
            <person name="Asole G."/>
            <person name="Calvet F."/>
            <person name="Ruiz-Romero M."/>
            <person name="Marangio P."/>
            <person name="Guigo R."/>
            <person name="Rago D."/>
            <person name="Mirbahai L."/>
            <person name="Eastwood N."/>
            <person name="Colbourne J.K."/>
            <person name="Zhou J."/>
            <person name="Mallon E."/>
            <person name="Orsini L."/>
        </authorList>
    </citation>
    <scope>NUCLEOTIDE SEQUENCE [LARGE SCALE GENOMIC DNA]</scope>
    <source>
        <strain evidence="1">LRV0_1</strain>
    </source>
</reference>
<keyword evidence="2" id="KW-1185">Reference proteome</keyword>
<accession>A0ABQ9Z2K0</accession>
<organism evidence="1 2">
    <name type="scientific">Daphnia magna</name>
    <dbReference type="NCBI Taxonomy" id="35525"/>
    <lineage>
        <taxon>Eukaryota</taxon>
        <taxon>Metazoa</taxon>
        <taxon>Ecdysozoa</taxon>
        <taxon>Arthropoda</taxon>
        <taxon>Crustacea</taxon>
        <taxon>Branchiopoda</taxon>
        <taxon>Diplostraca</taxon>
        <taxon>Cladocera</taxon>
        <taxon>Anomopoda</taxon>
        <taxon>Daphniidae</taxon>
        <taxon>Daphnia</taxon>
    </lineage>
</organism>
<gene>
    <name evidence="1" type="ORF">OUZ56_011828</name>
</gene>
<evidence type="ECO:0000313" key="2">
    <source>
        <dbReference type="Proteomes" id="UP001234178"/>
    </source>
</evidence>
<name>A0ABQ9Z2K0_9CRUS</name>
<evidence type="ECO:0000313" key="1">
    <source>
        <dbReference type="EMBL" id="KAK4006670.1"/>
    </source>
</evidence>